<dbReference type="InterPro" id="IPR010318">
    <property type="entry name" value="S-Me-THD_N"/>
</dbReference>
<dbReference type="Pfam" id="PF06032">
    <property type="entry name" value="S-Me-THD_N"/>
    <property type="match status" value="1"/>
</dbReference>
<dbReference type="Gene3D" id="2.40.390.10">
    <property type="entry name" value="CV3147-like"/>
    <property type="match status" value="1"/>
</dbReference>
<reference evidence="3 4" key="1">
    <citation type="submission" date="2016-10" db="EMBL/GenBank/DDBJ databases">
        <title>Chromobacterium muskegensis sp. nov., an insecticidal bacterium isolated from Sphagnum bogs.</title>
        <authorList>
            <person name="Sparks M.E."/>
            <person name="Blackburn M.B."/>
            <person name="Gundersen-Rindal D.E."/>
            <person name="Mitchell A."/>
            <person name="Farrar R."/>
            <person name="Kuhar D."/>
        </authorList>
    </citation>
    <scope>NUCLEOTIDE SEQUENCE [LARGE SCALE GENOMIC DNA]</scope>
    <source>
        <strain evidence="3 4">21-1</strain>
    </source>
</reference>
<name>A0A1D9LEL9_9NEIS</name>
<dbReference type="Gene3D" id="3.40.1610.10">
    <property type="entry name" value="CV3147-like domain"/>
    <property type="match status" value="1"/>
</dbReference>
<dbReference type="SUPFAM" id="SSF160991">
    <property type="entry name" value="CV3147-like"/>
    <property type="match status" value="1"/>
</dbReference>
<dbReference type="KEGG" id="cvc:BKX93_06485"/>
<dbReference type="AlphaFoldDB" id="A0A1D9LEL9"/>
<evidence type="ECO:0000313" key="4">
    <source>
        <dbReference type="Proteomes" id="UP000178776"/>
    </source>
</evidence>
<dbReference type="GeneID" id="68840855"/>
<accession>A0A1D9LEL9</accession>
<gene>
    <name evidence="3" type="ORF">BKX93_06485</name>
</gene>
<feature type="domain" description="S-Me-THD-like C-terminal" evidence="2">
    <location>
        <begin position="186"/>
        <end position="365"/>
    </location>
</feature>
<dbReference type="EMBL" id="CP017707">
    <property type="protein sequence ID" value="AOZ49680.1"/>
    <property type="molecule type" value="Genomic_DNA"/>
</dbReference>
<proteinExistence type="predicted"/>
<dbReference type="Proteomes" id="UP000178776">
    <property type="component" value="Chromosome"/>
</dbReference>
<dbReference type="InterPro" id="IPR048350">
    <property type="entry name" value="S-Me-THD-like_C"/>
</dbReference>
<dbReference type="STRING" id="1108595.BKX93_06485"/>
<dbReference type="InterPro" id="IPR027479">
    <property type="entry name" value="S-Me-THD_N_sf"/>
</dbReference>
<organism evidence="3 4">
    <name type="scientific">Chromobacterium vaccinii</name>
    <dbReference type="NCBI Taxonomy" id="1108595"/>
    <lineage>
        <taxon>Bacteria</taxon>
        <taxon>Pseudomonadati</taxon>
        <taxon>Pseudomonadota</taxon>
        <taxon>Betaproteobacteria</taxon>
        <taxon>Neisseriales</taxon>
        <taxon>Chromobacteriaceae</taxon>
        <taxon>Chromobacterium</taxon>
    </lineage>
</organism>
<dbReference type="RefSeq" id="WP_070979227.1">
    <property type="nucleotide sequence ID" value="NZ_CP017707.1"/>
</dbReference>
<evidence type="ECO:0000259" key="1">
    <source>
        <dbReference type="Pfam" id="PF06032"/>
    </source>
</evidence>
<evidence type="ECO:0008006" key="5">
    <source>
        <dbReference type="Google" id="ProtNLM"/>
    </source>
</evidence>
<protein>
    <recommendedName>
        <fullName evidence="5">DUF917 domain-containing protein</fullName>
    </recommendedName>
</protein>
<evidence type="ECO:0000259" key="2">
    <source>
        <dbReference type="Pfam" id="PF20906"/>
    </source>
</evidence>
<feature type="domain" description="S-Me-THD N-terminal" evidence="1">
    <location>
        <begin position="9"/>
        <end position="166"/>
    </location>
</feature>
<evidence type="ECO:0000313" key="3">
    <source>
        <dbReference type="EMBL" id="AOZ49680.1"/>
    </source>
</evidence>
<sequence length="397" mass="41755">MAFELSSRDLEPLLQGACFFGSGGGGTMISARHLAANFRSGDYYPTDKVRVVDVDEATDGDCVMVAYMGAPDAINRVRWPNGPVEAARAAQQRLESQGRKLAYVAAPESGALGFVVASLVAAKLGLAVVDADGAGRAVPSLPMLTYAAAGVPPTPAFLAGESGLCVELGVRMPPPDGKPQEDVSTVVEQMLRPILTNPQFGQFGGLAMWIMSPEQLDGALPVRGTLSRALKLGRALQDDKVKTAEAMLDFLRRELDIKGKLLFGPATLASSEVATAGGFDLGKVSLEDGERRCTVLYQNESLLAWDSAVFHPLATAPDAICYFVEGDGQHVFSNGDLSGDDHGLDPAVRGRKAAVIALPAAAPLRKGLILQSFVDELAQLGYLGPYAPVDACVEGAR</sequence>
<dbReference type="InterPro" id="IPR024071">
    <property type="entry name" value="S-Me-THD_C_sf"/>
</dbReference>
<dbReference type="Pfam" id="PF20906">
    <property type="entry name" value="S-Me-THD_C"/>
    <property type="match status" value="1"/>
</dbReference>